<comment type="caution">
    <text evidence="1">The sequence shown here is derived from an EMBL/GenBank/DDBJ whole genome shotgun (WGS) entry which is preliminary data.</text>
</comment>
<sequence>MLRKLWIGLQKKLKFLPPPTYVKAYYEYYVGKKLDLERPIEFNQKIQWLKVYYKRDLLTQLVDKYDVREYVKDKIGEQYLNELIGVYKKPSEINFDALPQQFVIKATHGFHFNILVNDKTKLNKRKTKLLLHKWIRKNQYWRGGLEWAYKNVEPKIIVEKYLVELGKEDINDYKFFCFNGEPKFLNIDIDRGSTLKRAYYDIDWNKLPVRRAHIQQLEDELPKPPNFEKMIEIARTLAFDFPFVRVDLYNLDGKIIFGEMTFYPGDGRLDFFPDEYNTIFGNYIKLPEPIL</sequence>
<accession>A0ABY1KXE9</accession>
<name>A0ABY1KXE9_9FLAO</name>
<dbReference type="InterPro" id="IPR029465">
    <property type="entry name" value="ATPgrasp_TupA"/>
</dbReference>
<keyword evidence="2" id="KW-1185">Reference proteome</keyword>
<gene>
    <name evidence="1" type="ORF">SAMN05421766_104668</name>
</gene>
<reference evidence="1 2" key="1">
    <citation type="submission" date="2017-01" db="EMBL/GenBank/DDBJ databases">
        <authorList>
            <person name="Varghese N."/>
            <person name="Submissions S."/>
        </authorList>
    </citation>
    <scope>NUCLEOTIDE SEQUENCE [LARGE SCALE GENOMIC DNA]</scope>
    <source>
        <strain evidence="1 2">DSM 2061</strain>
    </source>
</reference>
<organism evidence="1 2">
    <name type="scientific">Zobellia uliginosa</name>
    <dbReference type="NCBI Taxonomy" id="143224"/>
    <lineage>
        <taxon>Bacteria</taxon>
        <taxon>Pseudomonadati</taxon>
        <taxon>Bacteroidota</taxon>
        <taxon>Flavobacteriia</taxon>
        <taxon>Flavobacteriales</taxon>
        <taxon>Flavobacteriaceae</taxon>
        <taxon>Zobellia</taxon>
    </lineage>
</organism>
<protein>
    <submittedName>
        <fullName evidence="1">TupA-like ATPgrasp</fullName>
    </submittedName>
</protein>
<dbReference type="EMBL" id="FTOB01000004">
    <property type="protein sequence ID" value="SIS89078.1"/>
    <property type="molecule type" value="Genomic_DNA"/>
</dbReference>
<dbReference type="Pfam" id="PF14305">
    <property type="entry name" value="ATPgrasp_TupA"/>
    <property type="match status" value="1"/>
</dbReference>
<dbReference type="Proteomes" id="UP000185728">
    <property type="component" value="Unassembled WGS sequence"/>
</dbReference>
<proteinExistence type="predicted"/>
<dbReference type="RefSeq" id="WP_076456136.1">
    <property type="nucleotide sequence ID" value="NZ_FTOB01000004.1"/>
</dbReference>
<evidence type="ECO:0000313" key="1">
    <source>
        <dbReference type="EMBL" id="SIS89078.1"/>
    </source>
</evidence>
<evidence type="ECO:0000313" key="2">
    <source>
        <dbReference type="Proteomes" id="UP000185728"/>
    </source>
</evidence>